<protein>
    <recommendedName>
        <fullName evidence="3">Heterokaryon incompatibility domain-containing protein</fullName>
    </recommendedName>
</protein>
<dbReference type="EMBL" id="MU865960">
    <property type="protein sequence ID" value="KAK4446025.1"/>
    <property type="molecule type" value="Genomic_DNA"/>
</dbReference>
<name>A0AAV9GDM7_9PEZI</name>
<organism evidence="1 2">
    <name type="scientific">Podospora aff. communis PSN243</name>
    <dbReference type="NCBI Taxonomy" id="3040156"/>
    <lineage>
        <taxon>Eukaryota</taxon>
        <taxon>Fungi</taxon>
        <taxon>Dikarya</taxon>
        <taxon>Ascomycota</taxon>
        <taxon>Pezizomycotina</taxon>
        <taxon>Sordariomycetes</taxon>
        <taxon>Sordariomycetidae</taxon>
        <taxon>Sordariales</taxon>
        <taxon>Podosporaceae</taxon>
        <taxon>Podospora</taxon>
    </lineage>
</organism>
<accession>A0AAV9GDM7</accession>
<evidence type="ECO:0000313" key="1">
    <source>
        <dbReference type="EMBL" id="KAK4446025.1"/>
    </source>
</evidence>
<evidence type="ECO:0008006" key="3">
    <source>
        <dbReference type="Google" id="ProtNLM"/>
    </source>
</evidence>
<dbReference type="PANTHER" id="PTHR24148">
    <property type="entry name" value="ANKYRIN REPEAT DOMAIN-CONTAINING PROTEIN 39 HOMOLOG-RELATED"/>
    <property type="match status" value="1"/>
</dbReference>
<dbReference type="AlphaFoldDB" id="A0AAV9GDM7"/>
<proteinExistence type="predicted"/>
<gene>
    <name evidence="1" type="ORF">QBC34DRAFT_152871</name>
</gene>
<evidence type="ECO:0000313" key="2">
    <source>
        <dbReference type="Proteomes" id="UP001321760"/>
    </source>
</evidence>
<sequence>MMPKIYSGASNVVVWLEPLHDIRPWLKYAHGTSSTSSQFTPQVIQAMCDIFRDDWFHRAWVIQEMVVARGLPVVQYGDIILDWRFIVQLLRGISKEGFLTHLAKLTEVERSNIQTAIQLGLRIDQLMIRARSGVTIDLAVVLQECSQYKARDDKDKVYALLGFTGDLYRIQPNYTQSVEAIYTSTAECIYSSNMAGHNATQPTLTNHVGHFLQLTTTNYPLRLLHSAGVGLPRKYDKLPSWVPDWSVPWPSPILTRTKISTTHLRQYRASGSCRVSGGIRVSEYEKVLRLEGVVVDQIVAQTETLELSNNGFTDGPYLALVNELRTEFETNGHSGLLSPGKIQELLQMGLSADDFTHPFLRHFLALKQWHTQAKQIRDGNVEDPYPFITERQSVRDAFWLMLIGDSPQPNYVQGTADYERFLEVGGILCGTWKQAEGVMAWRNFMNTTH</sequence>
<dbReference type="Proteomes" id="UP001321760">
    <property type="component" value="Unassembled WGS sequence"/>
</dbReference>
<comment type="caution">
    <text evidence="1">The sequence shown here is derived from an EMBL/GenBank/DDBJ whole genome shotgun (WGS) entry which is preliminary data.</text>
</comment>
<keyword evidence="2" id="KW-1185">Reference proteome</keyword>
<dbReference type="PANTHER" id="PTHR24148:SF64">
    <property type="entry name" value="HETEROKARYON INCOMPATIBILITY DOMAIN-CONTAINING PROTEIN"/>
    <property type="match status" value="1"/>
</dbReference>
<dbReference type="InterPro" id="IPR052895">
    <property type="entry name" value="HetReg/Transcr_Mod"/>
</dbReference>
<reference evidence="1" key="1">
    <citation type="journal article" date="2023" name="Mol. Phylogenet. Evol.">
        <title>Genome-scale phylogeny and comparative genomics of the fungal order Sordariales.</title>
        <authorList>
            <person name="Hensen N."/>
            <person name="Bonometti L."/>
            <person name="Westerberg I."/>
            <person name="Brannstrom I.O."/>
            <person name="Guillou S."/>
            <person name="Cros-Aarteil S."/>
            <person name="Calhoun S."/>
            <person name="Haridas S."/>
            <person name="Kuo A."/>
            <person name="Mondo S."/>
            <person name="Pangilinan J."/>
            <person name="Riley R."/>
            <person name="LaButti K."/>
            <person name="Andreopoulos B."/>
            <person name="Lipzen A."/>
            <person name="Chen C."/>
            <person name="Yan M."/>
            <person name="Daum C."/>
            <person name="Ng V."/>
            <person name="Clum A."/>
            <person name="Steindorff A."/>
            <person name="Ohm R.A."/>
            <person name="Martin F."/>
            <person name="Silar P."/>
            <person name="Natvig D.O."/>
            <person name="Lalanne C."/>
            <person name="Gautier V."/>
            <person name="Ament-Velasquez S.L."/>
            <person name="Kruys A."/>
            <person name="Hutchinson M.I."/>
            <person name="Powell A.J."/>
            <person name="Barry K."/>
            <person name="Miller A.N."/>
            <person name="Grigoriev I.V."/>
            <person name="Debuchy R."/>
            <person name="Gladieux P."/>
            <person name="Hiltunen Thoren M."/>
            <person name="Johannesson H."/>
        </authorList>
    </citation>
    <scope>NUCLEOTIDE SEQUENCE</scope>
    <source>
        <strain evidence="1">PSN243</strain>
    </source>
</reference>
<reference evidence="1" key="2">
    <citation type="submission" date="2023-05" db="EMBL/GenBank/DDBJ databases">
        <authorList>
            <consortium name="Lawrence Berkeley National Laboratory"/>
            <person name="Steindorff A."/>
            <person name="Hensen N."/>
            <person name="Bonometti L."/>
            <person name="Westerberg I."/>
            <person name="Brannstrom I.O."/>
            <person name="Guillou S."/>
            <person name="Cros-Aarteil S."/>
            <person name="Calhoun S."/>
            <person name="Haridas S."/>
            <person name="Kuo A."/>
            <person name="Mondo S."/>
            <person name="Pangilinan J."/>
            <person name="Riley R."/>
            <person name="Labutti K."/>
            <person name="Andreopoulos B."/>
            <person name="Lipzen A."/>
            <person name="Chen C."/>
            <person name="Yanf M."/>
            <person name="Daum C."/>
            <person name="Ng V."/>
            <person name="Clum A."/>
            <person name="Ohm R."/>
            <person name="Martin F."/>
            <person name="Silar P."/>
            <person name="Natvig D."/>
            <person name="Lalanne C."/>
            <person name="Gautier V."/>
            <person name="Ament-Velasquez S.L."/>
            <person name="Kruys A."/>
            <person name="Hutchinson M.I."/>
            <person name="Powell A.J."/>
            <person name="Barry K."/>
            <person name="Miller A.N."/>
            <person name="Grigoriev I.V."/>
            <person name="Debuchy R."/>
            <person name="Gladieux P."/>
            <person name="Thoren M.H."/>
            <person name="Johannesson H."/>
        </authorList>
    </citation>
    <scope>NUCLEOTIDE SEQUENCE</scope>
    <source>
        <strain evidence="1">PSN243</strain>
    </source>
</reference>